<name>A0A9W7BKX2_9STRA</name>
<evidence type="ECO:0000313" key="6">
    <source>
        <dbReference type="Proteomes" id="UP001162640"/>
    </source>
</evidence>
<comment type="caution">
    <text evidence="5">The sequence shown here is derived from an EMBL/GenBank/DDBJ whole genome shotgun (WGS) entry which is preliminary data.</text>
</comment>
<dbReference type="EMBL" id="BLQM01000420">
    <property type="protein sequence ID" value="GMH88929.1"/>
    <property type="molecule type" value="Genomic_DNA"/>
</dbReference>
<comment type="caution">
    <text evidence="1">Lacks conserved residue(s) required for the propagation of feature annotation.</text>
</comment>
<feature type="disulfide bond" evidence="1">
    <location>
        <begin position="1413"/>
        <end position="1431"/>
    </location>
</feature>
<feature type="transmembrane region" description="Helical" evidence="2">
    <location>
        <begin position="1739"/>
        <end position="1760"/>
    </location>
</feature>
<dbReference type="Pfam" id="PF13385">
    <property type="entry name" value="Laminin_G_3"/>
    <property type="match status" value="1"/>
</dbReference>
<dbReference type="SMART" id="SM01411">
    <property type="entry name" value="Ephrin_rec_like"/>
    <property type="match status" value="13"/>
</dbReference>
<dbReference type="PROSITE" id="PS50042">
    <property type="entry name" value="CNMP_BINDING_3"/>
    <property type="match status" value="1"/>
</dbReference>
<evidence type="ECO:0000259" key="4">
    <source>
        <dbReference type="PROSITE" id="PS50050"/>
    </source>
</evidence>
<proteinExistence type="predicted"/>
<keyword evidence="2" id="KW-0812">Transmembrane</keyword>
<keyword evidence="2" id="KW-0472">Membrane</keyword>
<dbReference type="SUPFAM" id="SSF57184">
    <property type="entry name" value="Growth factor receptor domain"/>
    <property type="match status" value="5"/>
</dbReference>
<dbReference type="InterPro" id="IPR000595">
    <property type="entry name" value="cNMP-bd_dom"/>
</dbReference>
<dbReference type="PROSITE" id="PS50050">
    <property type="entry name" value="TNFR_NGFR_2"/>
    <property type="match status" value="1"/>
</dbReference>
<evidence type="ECO:0000259" key="3">
    <source>
        <dbReference type="PROSITE" id="PS50042"/>
    </source>
</evidence>
<evidence type="ECO:0000313" key="5">
    <source>
        <dbReference type="EMBL" id="GMH88929.1"/>
    </source>
</evidence>
<dbReference type="InterPro" id="IPR011641">
    <property type="entry name" value="Tyr-kin_ephrin_A/B_rcpt-like"/>
</dbReference>
<dbReference type="InterPro" id="IPR009030">
    <property type="entry name" value="Growth_fac_rcpt_cys_sf"/>
</dbReference>
<dbReference type="Pfam" id="PF07699">
    <property type="entry name" value="Ephrin_rec_like"/>
    <property type="match status" value="1"/>
</dbReference>
<protein>
    <submittedName>
        <fullName evidence="5">Uncharacterized protein</fullName>
    </submittedName>
</protein>
<feature type="transmembrane region" description="Helical" evidence="2">
    <location>
        <begin position="1999"/>
        <end position="2018"/>
    </location>
</feature>
<feature type="domain" description="TNFR-Cys" evidence="4">
    <location>
        <begin position="1393"/>
        <end position="1431"/>
    </location>
</feature>
<feature type="disulfide bond" evidence="1">
    <location>
        <begin position="1410"/>
        <end position="1423"/>
    </location>
</feature>
<dbReference type="PANTHER" id="PTHR46967">
    <property type="entry name" value="INSULIN-LIKE GROWTH FACTOR BINDING PROTEIN,N-TERMINAL"/>
    <property type="match status" value="1"/>
</dbReference>
<dbReference type="PANTHER" id="PTHR46967:SF2">
    <property type="entry name" value="SUSHI, VON WILLEBRAND FACTOR TYPE A, EGF AND PENTRAXIN DOMAIN-CONTAINING PROTEIN 1-LIKE"/>
    <property type="match status" value="1"/>
</dbReference>
<evidence type="ECO:0000256" key="1">
    <source>
        <dbReference type="PROSITE-ProRule" id="PRU00206"/>
    </source>
</evidence>
<dbReference type="Proteomes" id="UP001162640">
    <property type="component" value="Unassembled WGS sequence"/>
</dbReference>
<evidence type="ECO:0000256" key="2">
    <source>
        <dbReference type="SAM" id="Phobius"/>
    </source>
</evidence>
<feature type="transmembrane region" description="Helical" evidence="2">
    <location>
        <begin position="1835"/>
        <end position="1858"/>
    </location>
</feature>
<accession>A0A9W7BKX2</accession>
<organism evidence="5 6">
    <name type="scientific">Triparma laevis f. inornata</name>
    <dbReference type="NCBI Taxonomy" id="1714386"/>
    <lineage>
        <taxon>Eukaryota</taxon>
        <taxon>Sar</taxon>
        <taxon>Stramenopiles</taxon>
        <taxon>Ochrophyta</taxon>
        <taxon>Bolidophyceae</taxon>
        <taxon>Parmales</taxon>
        <taxon>Triparmaceae</taxon>
        <taxon>Triparma</taxon>
    </lineage>
</organism>
<feature type="domain" description="Cyclic nucleotide-binding" evidence="3">
    <location>
        <begin position="1"/>
        <end position="55"/>
    </location>
</feature>
<gene>
    <name evidence="5" type="ORF">TL16_g11305</name>
</gene>
<sequence length="2090" mass="219260">MAEESHASGTNVFAQGDVGDALYIVESGFLVVTKTSHGTDVAQEERLLRKTDGGDLGACWGNGNYDPDQYLLSAPPIPCGVNTFSTASGATSVSTCVNCPSSTYSAEGSGTCSPCELHSAVSFAGTSHCVNDQIELFDKISNRNLAGVYAFANKGRSLMESGDKLNLAVGNYQVGEGTNTWTPAATEDNVVSTYQLSGRIECALDTWNDPGPLCVISGEKKRRIFWIQGTDPTGEDAELVINSIHLFEGKSVDSGGAAIIISSTASGGKAIVVLELCKISKNEAAGPQGGGGIAIDGMGISNVAFLRLHGTTFASNTGGNSAADMLVSTTTEVTVSDDCPGGYEGAPTKGSSFQALKNVDNQFSYTKGTCNKCTEGKYKFDGACKACPFGKYNPKERATDSSAYLACPEGKTNFVSGSASLSGCSQGSAHTFNFMGCETGTDVVDEAEGSLLKAMPMGGATCSSEGVVLDGDDDFIKIGDLTGADPWVFGGPTTFEIYLKSGYPTGDLPYNTAVFDITGTGGGAIGNDEETMSLGRNDANNKIRYTFSGRDGAGVSDTTDSFTDGPTSDPENEYAWETGVWTHLVLTMENQLFTMYKNRIGGYSDGSNEFWVEPGVMSHEQVWLGRNSLFKNALNFTGTIAYFKVTHNKALRTDEVNSLPTIPCVAGTYGGGYPDCLPCPHGTYSTTSGATSCTACPVDKTSFVEGSISDRSCVASVHSWDFRSCVEGTPVLDSAVGSNLLATAAGGATCSPEGMRFDGVGGWIGLDSWEWGGPTSIEMYVRYDNDAASSAVLDFRIAEGHSAGEFFLANSQFGYVDLVYRNDVGGVKRVTDSRGWGASWDHIVVTVGADGMQRVYKNGFVQFQQVDPSQVNIPIMTRAQNWIGRSSTIDGDDSYGEFFKGTIASFKMWHNKVLSQEEVNNLSTIECAIGSYGLVMPDCTVCPAGSYRSGGGGGVCVSCPLGTYNADEGTDAVLHDDLSDCRVCEAGKFNSDDGTDFSKHAGGCEVCPMGKYNDDEEVVAAQHAGCTDCPVGKYNEFPAELEQYHNSPDDCEICDSGTYNDAEGAIACQPCGVGTSSAPGATVCGSCPAGYFCDDAGGAPQPCGAGSYTDGTQSECQTCSTGYRCPGGMGQQICTAGSYQDLAGASECKECKEGKFQRLAGSDSCPVCPEGYFCPKNSASPIQCGSVGLYCLEGSSTVSPASSGYYTTPIGDATAMVRSGQVLCEVGFACVAGVKTECYGGSYGDAAGASACKSAEPGFKPNDDHTGVVKCATGKYSGGGLAACIDCEEGKFSEEGSFGCIDRSICPPGSKTVVASTVVGDTVCGLCKMGTASMGGRTSSCGLCDGEGEYSDAEGRFVCKVAAAGHKPSADRRGVEKCLAGSYSVGGSTECLVCEEGKTSQEGAVGCDICLACEPGKHTEVLCTPTEDTVCADCGKGTASALAGQSACVFCDGPGQYSDEEGLAACKTAPAGYKPNLYRNGVEKCPAGKYSVGGSTECSLCEVGKFSSEGAVGCGPCPQYETYNNTLNMCVCLDSFERVDGACTCKAGETLMGTSCEKCEKAKWKSEIGVNSCDRCESTLKNSITKDVGAVGVEECICPMRTYDGGEGSCVPVEEGMEINVESMKLGGLTLAEGYWRTGPNSTDVRECLVEEACVGGNGTDYCRDGHDGPYCNLCKEGWTKDPFMLCKSCEINVKNVTLTVVTLIVLTGFVVAIVVLGKRGGEGGGERRKIRRKRLKNGGKIIFSGWQITSALPSCVPLISLPQNFKKIVSAAQILNLNVFQFVAVGCIDSGFNYYHAVLGLTAPVLAIVVVMIIGGFFGHLAPDGLLLPERNSCFTAAIAATYLTLPTITTMVFGLFSCDSFDDDTSLLRTDYSIDCNAENRGFWLFYGYLMVLIFPIGVTTMYFVLLFVNRGEINVDSGERELNEHLAGISFLFEPYKGKYWFFEVVETGRRLLMTGVLSTIEPGTFTQLSAGLFGSVAGTLVVGVCRPYLESGDNAIAILTGCQLIVVFLSASFLKHQRDTVSLDSYDDTGMGAILIFSYVVVVVLFVAWALHVKDDFGKSTSSLAVSAFKRGNTGGGGGGGGGGVG</sequence>
<feature type="repeat" description="TNFR-Cys" evidence="1">
    <location>
        <begin position="1393"/>
        <end position="1431"/>
    </location>
</feature>
<keyword evidence="2" id="KW-1133">Transmembrane helix</keyword>
<feature type="transmembrane region" description="Helical" evidence="2">
    <location>
        <begin position="1888"/>
        <end position="1911"/>
    </location>
</feature>
<dbReference type="SUPFAM" id="SSF49899">
    <property type="entry name" value="Concanavalin A-like lectins/glucanases"/>
    <property type="match status" value="2"/>
</dbReference>
<dbReference type="Gene3D" id="2.10.50.10">
    <property type="entry name" value="Tumor Necrosis Factor Receptor, subunit A, domain 2"/>
    <property type="match status" value="6"/>
</dbReference>
<feature type="transmembrane region" description="Helical" evidence="2">
    <location>
        <begin position="1697"/>
        <end position="1718"/>
    </location>
</feature>
<dbReference type="SMART" id="SM00208">
    <property type="entry name" value="TNFR"/>
    <property type="match status" value="5"/>
</dbReference>
<dbReference type="SUPFAM" id="SSF51206">
    <property type="entry name" value="cAMP-binding domain-like"/>
    <property type="match status" value="1"/>
</dbReference>
<dbReference type="InterPro" id="IPR001368">
    <property type="entry name" value="TNFR/NGFR_Cys_rich_reg"/>
</dbReference>
<dbReference type="InterPro" id="IPR013320">
    <property type="entry name" value="ConA-like_dom_sf"/>
</dbReference>
<dbReference type="Gene3D" id="2.60.120.200">
    <property type="match status" value="1"/>
</dbReference>
<dbReference type="InterPro" id="IPR018490">
    <property type="entry name" value="cNMP-bd_dom_sf"/>
</dbReference>
<reference evidence="6" key="1">
    <citation type="journal article" date="2023" name="Commun. Biol.">
        <title>Genome analysis of Parmales, the sister group of diatoms, reveals the evolutionary specialization of diatoms from phago-mixotrophs to photoautotrophs.</title>
        <authorList>
            <person name="Ban H."/>
            <person name="Sato S."/>
            <person name="Yoshikawa S."/>
            <person name="Yamada K."/>
            <person name="Nakamura Y."/>
            <person name="Ichinomiya M."/>
            <person name="Sato N."/>
            <person name="Blanc-Mathieu R."/>
            <person name="Endo H."/>
            <person name="Kuwata A."/>
            <person name="Ogata H."/>
        </authorList>
    </citation>
    <scope>NUCLEOTIDE SEQUENCE [LARGE SCALE GENOMIC DNA]</scope>
</reference>
<feature type="transmembrane region" description="Helical" evidence="2">
    <location>
        <begin position="1802"/>
        <end position="1823"/>
    </location>
</feature>
<keyword evidence="1" id="KW-1015">Disulfide bond</keyword>
<feature type="transmembrane region" description="Helical" evidence="2">
    <location>
        <begin position="1972"/>
        <end position="1993"/>
    </location>
</feature>
<feature type="transmembrane region" description="Helical" evidence="2">
    <location>
        <begin position="2038"/>
        <end position="2056"/>
    </location>
</feature>